<dbReference type="InterPro" id="IPR022678">
    <property type="entry name" value="NMT_CS"/>
</dbReference>
<gene>
    <name evidence="10" type="ORF">ORPV_59</name>
</gene>
<dbReference type="KEGG" id="vg:35382384"/>
<comment type="similarity">
    <text evidence="1 6">Belongs to the NMT family.</text>
</comment>
<organism evidence="10">
    <name type="scientific">Orpheovirus IHUMI-LCC2</name>
    <dbReference type="NCBI Taxonomy" id="2023057"/>
    <lineage>
        <taxon>Viruses</taxon>
        <taxon>Varidnaviria</taxon>
        <taxon>Bamfordvirae</taxon>
        <taxon>Nucleocytoviricota</taxon>
        <taxon>Megaviricetes</taxon>
        <taxon>Pimascovirales</taxon>
        <taxon>Ocovirineae</taxon>
        <taxon>Orpheoviridae</taxon>
        <taxon>Alphaorpheovirus</taxon>
        <taxon>Alphaorpheovirus massiliense</taxon>
    </lineage>
</organism>
<protein>
    <recommendedName>
        <fullName evidence="2">glycylpeptide N-tetradecanoyltransferase</fullName>
        <ecNumber evidence="2">2.3.1.97</ecNumber>
    </recommendedName>
    <alternativeName>
        <fullName evidence="5">Myristoyl-CoA:protein N-myristoyltransferase</fullName>
    </alternativeName>
</protein>
<dbReference type="OrthoDB" id="5307at10239"/>
<dbReference type="Pfam" id="PF02799">
    <property type="entry name" value="NMT_C"/>
    <property type="match status" value="1"/>
</dbReference>
<dbReference type="PANTHER" id="PTHR11377:SF5">
    <property type="entry name" value="GLYCYLPEPTIDE N-TETRADECANOYLTRANSFERASE"/>
    <property type="match status" value="1"/>
</dbReference>
<evidence type="ECO:0000256" key="3">
    <source>
        <dbReference type="ARBA" id="ARBA00022679"/>
    </source>
</evidence>
<dbReference type="Pfam" id="PF01233">
    <property type="entry name" value="NMT"/>
    <property type="match status" value="1"/>
</dbReference>
<dbReference type="PIRSF" id="PIRSF015892">
    <property type="entry name" value="N-myristl_transf"/>
    <property type="match status" value="1"/>
</dbReference>
<reference evidence="10" key="1">
    <citation type="submission" date="2017-08" db="EMBL/GenBank/DDBJ databases">
        <authorList>
            <consortium name="Urmite Genomes"/>
        </authorList>
    </citation>
    <scope>NUCLEOTIDE SEQUENCE [LARGE SCALE GENOMIC DNA]</scope>
    <source>
        <strain evidence="10">IHUMI-LCC2</strain>
    </source>
</reference>
<name>A0A2I2L363_9VIRU</name>
<dbReference type="InterPro" id="IPR000903">
    <property type="entry name" value="NMT"/>
</dbReference>
<evidence type="ECO:0000313" key="10">
    <source>
        <dbReference type="EMBL" id="SNW61963.1"/>
    </source>
</evidence>
<dbReference type="EC" id="2.3.1.97" evidence="2"/>
<feature type="domain" description="Glycylpeptide N-tetradecanoyltransferase N-terminal" evidence="8">
    <location>
        <begin position="33"/>
        <end position="187"/>
    </location>
</feature>
<dbReference type="GeneID" id="35382384"/>
<feature type="region of interest" description="Disordered" evidence="7">
    <location>
        <begin position="1"/>
        <end position="40"/>
    </location>
</feature>
<evidence type="ECO:0000256" key="7">
    <source>
        <dbReference type="SAM" id="MobiDB-lite"/>
    </source>
</evidence>
<dbReference type="Gene3D" id="3.40.630.170">
    <property type="match status" value="1"/>
</dbReference>
<dbReference type="InterPro" id="IPR022677">
    <property type="entry name" value="NMT_C"/>
</dbReference>
<dbReference type="InterPro" id="IPR016181">
    <property type="entry name" value="Acyl_CoA_acyltransferase"/>
</dbReference>
<evidence type="ECO:0000259" key="9">
    <source>
        <dbReference type="Pfam" id="PF02799"/>
    </source>
</evidence>
<evidence type="ECO:0000256" key="5">
    <source>
        <dbReference type="ARBA" id="ARBA00031242"/>
    </source>
</evidence>
<dbReference type="GO" id="GO:0004379">
    <property type="term" value="F:glycylpeptide N-tetradecanoyltransferase activity"/>
    <property type="evidence" value="ECO:0007669"/>
    <property type="project" value="UniProtKB-EC"/>
</dbReference>
<keyword evidence="11" id="KW-1185">Reference proteome</keyword>
<evidence type="ECO:0000256" key="1">
    <source>
        <dbReference type="ARBA" id="ARBA00009469"/>
    </source>
</evidence>
<dbReference type="PROSITE" id="PS00975">
    <property type="entry name" value="NMT_1"/>
    <property type="match status" value="1"/>
</dbReference>
<evidence type="ECO:0000313" key="11">
    <source>
        <dbReference type="Proteomes" id="UP000236316"/>
    </source>
</evidence>
<evidence type="ECO:0000256" key="4">
    <source>
        <dbReference type="ARBA" id="ARBA00023315"/>
    </source>
</evidence>
<evidence type="ECO:0000256" key="2">
    <source>
        <dbReference type="ARBA" id="ARBA00012923"/>
    </source>
</evidence>
<feature type="compositionally biased region" description="Basic and acidic residues" evidence="7">
    <location>
        <begin position="1"/>
        <end position="11"/>
    </location>
</feature>
<evidence type="ECO:0000256" key="6">
    <source>
        <dbReference type="RuleBase" id="RU004178"/>
    </source>
</evidence>
<feature type="compositionally biased region" description="Low complexity" evidence="7">
    <location>
        <begin position="14"/>
        <end position="32"/>
    </location>
</feature>
<keyword evidence="4" id="KW-0012">Acyltransferase</keyword>
<dbReference type="PANTHER" id="PTHR11377">
    <property type="entry name" value="N-MYRISTOYL TRANSFERASE"/>
    <property type="match status" value="1"/>
</dbReference>
<dbReference type="EMBL" id="LT906555">
    <property type="protein sequence ID" value="SNW61963.1"/>
    <property type="molecule type" value="Genomic_DNA"/>
</dbReference>
<keyword evidence="3 10" id="KW-0808">Transferase</keyword>
<accession>A0A2I2L363</accession>
<evidence type="ECO:0000259" key="8">
    <source>
        <dbReference type="Pfam" id="PF01233"/>
    </source>
</evidence>
<proteinExistence type="inferred from homology"/>
<dbReference type="SUPFAM" id="SSF55729">
    <property type="entry name" value="Acyl-CoA N-acyltransferases (Nat)"/>
    <property type="match status" value="2"/>
</dbReference>
<dbReference type="FunFam" id="3.40.630.170:FF:000003">
    <property type="entry name" value="Glycylpeptide N-tetradecanoyltransferase"/>
    <property type="match status" value="1"/>
</dbReference>
<dbReference type="InterPro" id="IPR022676">
    <property type="entry name" value="NMT_N"/>
</dbReference>
<dbReference type="Proteomes" id="UP000236316">
    <property type="component" value="Segment"/>
</dbReference>
<feature type="domain" description="Glycylpeptide N-tetradecanoyltransferase C-terminal" evidence="9">
    <location>
        <begin position="201"/>
        <end position="383"/>
    </location>
</feature>
<dbReference type="RefSeq" id="YP_009448265.1">
    <property type="nucleotide sequence ID" value="NC_036594.1"/>
</dbReference>
<sequence length="391" mass="45115">MIKNISKDHKFWNTQPLSSSSSPSQQSTEQSTNIPSNVKQTPLNLPNSFEWFDCNIHDDNELNNIYNLLYNNYVEDDHSVFRFDYSKSFLKWALTPPGYLQNWHVGLRLKSTHQLLAFISAIPCNIRVNDGTQPMVEINFLCVHKSLRGKRLAPVLIREITRRVNLTNIWQAVFTAGILLPSPISQCKYYHRILNTKKSMDVGFSSLKRGVTLQMSIRSNRLPDKPLIPGLREMQSQDIEQVHELLCEHLSKFKLVVNLSLEDTRHWLLCPDDNVVESYVVEDEVSKKITDFFSFYNLPSSVAGNSKYETLRVAYLFYTVAKTHSLKSLIQDALIIAKNKGYDIFNALDMMDNELFLRDLKFEPGSGNLHYYLFNYKSSKIESKDVGLIML</sequence>